<reference evidence="3" key="1">
    <citation type="submission" date="2023-04" db="EMBL/GenBank/DDBJ databases">
        <title>Phytophthora fragariaefolia NBRC 109709.</title>
        <authorList>
            <person name="Ichikawa N."/>
            <person name="Sato H."/>
            <person name="Tonouchi N."/>
        </authorList>
    </citation>
    <scope>NUCLEOTIDE SEQUENCE</scope>
    <source>
        <strain evidence="3">NBRC 109709</strain>
    </source>
</reference>
<dbReference type="EMBL" id="BSXT01000043">
    <property type="protein sequence ID" value="GMF15922.1"/>
    <property type="molecule type" value="Genomic_DNA"/>
</dbReference>
<dbReference type="OrthoDB" id="5866727at2759"/>
<dbReference type="Pfam" id="PF14214">
    <property type="entry name" value="Helitron_like_N"/>
    <property type="match status" value="1"/>
</dbReference>
<protein>
    <submittedName>
        <fullName evidence="3">Unnamed protein product</fullName>
    </submittedName>
</protein>
<dbReference type="PANTHER" id="PTHR45786">
    <property type="entry name" value="DNA BINDING PROTEIN-LIKE"/>
    <property type="match status" value="1"/>
</dbReference>
<evidence type="ECO:0000313" key="3">
    <source>
        <dbReference type="EMBL" id="GMF15922.1"/>
    </source>
</evidence>
<feature type="domain" description="Helitron helicase-like" evidence="2">
    <location>
        <begin position="322"/>
        <end position="384"/>
    </location>
</feature>
<sequence length="411" mass="46911">MRDNERINATPVALEEPAAKQPRQARRRNKRDNLNKAFQALAVDTAEGFTSQCDIQDDEENEEARQNRRTRRGTVRRCHALANHEGFRVSMLSGPAIVDGRPKLPPTTVCRHGNAWKWPEESKKACCLEGAVQLPPLAPAPPRLLQLFNEVNQDESVAGQHGVYTYRIQSAMGHYLGSLLSRVGPLTNLSKPAKFAQIYIVDPDMQQRVERRRGMFADLDPGTLLDIEQMMTEVNRFAQQFLNFAERLRQDQAEGKDVVDMVYRLHEKRSNPRTHNIPTVAEVGATLIEDGNLECPRDILLWAKDHNLLRLFESNPMYAPFTYRLYQKVDDQSVLHQGGRLFQQYCVDQRAKCEHEQLRWIATHQAELRADQYCGFQDALLSETTVELGEGEVILSEYNRGTGTLQHPDQP</sequence>
<name>A0A9W6TM72_9STRA</name>
<accession>A0A9W6TM72</accession>
<evidence type="ECO:0000259" key="2">
    <source>
        <dbReference type="Pfam" id="PF14214"/>
    </source>
</evidence>
<feature type="region of interest" description="Disordered" evidence="1">
    <location>
        <begin position="1"/>
        <end position="34"/>
    </location>
</feature>
<evidence type="ECO:0000313" key="4">
    <source>
        <dbReference type="Proteomes" id="UP001165121"/>
    </source>
</evidence>
<organism evidence="3 4">
    <name type="scientific">Phytophthora fragariaefolia</name>
    <dbReference type="NCBI Taxonomy" id="1490495"/>
    <lineage>
        <taxon>Eukaryota</taxon>
        <taxon>Sar</taxon>
        <taxon>Stramenopiles</taxon>
        <taxon>Oomycota</taxon>
        <taxon>Peronosporomycetes</taxon>
        <taxon>Peronosporales</taxon>
        <taxon>Peronosporaceae</taxon>
        <taxon>Phytophthora</taxon>
    </lineage>
</organism>
<dbReference type="PANTHER" id="PTHR45786:SF74">
    <property type="entry name" value="ATP-DEPENDENT DNA HELICASE"/>
    <property type="match status" value="1"/>
</dbReference>
<dbReference type="Proteomes" id="UP001165121">
    <property type="component" value="Unassembled WGS sequence"/>
</dbReference>
<comment type="caution">
    <text evidence="3">The sequence shown here is derived from an EMBL/GenBank/DDBJ whole genome shotgun (WGS) entry which is preliminary data.</text>
</comment>
<dbReference type="AlphaFoldDB" id="A0A9W6TM72"/>
<dbReference type="InterPro" id="IPR025476">
    <property type="entry name" value="Helitron_helicase-like"/>
</dbReference>
<feature type="region of interest" description="Disordered" evidence="1">
    <location>
        <begin position="52"/>
        <end position="73"/>
    </location>
</feature>
<gene>
    <name evidence="3" type="ORF">Pfra01_000062500</name>
</gene>
<proteinExistence type="predicted"/>
<keyword evidence="4" id="KW-1185">Reference proteome</keyword>
<evidence type="ECO:0000256" key="1">
    <source>
        <dbReference type="SAM" id="MobiDB-lite"/>
    </source>
</evidence>